<evidence type="ECO:0000313" key="9">
    <source>
        <dbReference type="EMBL" id="EPY49841.1"/>
    </source>
</evidence>
<dbReference type="Pfam" id="PF07019">
    <property type="entry name" value="EMC6"/>
    <property type="match status" value="1"/>
</dbReference>
<proteinExistence type="inferred from homology"/>
<evidence type="ECO:0000256" key="8">
    <source>
        <dbReference type="SAM" id="Phobius"/>
    </source>
</evidence>
<evidence type="ECO:0000256" key="4">
    <source>
        <dbReference type="ARBA" id="ARBA00022692"/>
    </source>
</evidence>
<feature type="transmembrane region" description="Helical" evidence="8">
    <location>
        <begin position="84"/>
        <end position="105"/>
    </location>
</feature>
<dbReference type="HOGENOM" id="CLU_110781_4_0_1"/>
<keyword evidence="7 8" id="KW-0472">Membrane</keyword>
<dbReference type="Proteomes" id="UP000015464">
    <property type="component" value="Unassembled WGS sequence"/>
</dbReference>
<evidence type="ECO:0000256" key="1">
    <source>
        <dbReference type="ARBA" id="ARBA00004477"/>
    </source>
</evidence>
<gene>
    <name evidence="9" type="ORF">SPOG_05450</name>
</gene>
<evidence type="ECO:0000256" key="3">
    <source>
        <dbReference type="ARBA" id="ARBA00020827"/>
    </source>
</evidence>
<dbReference type="GeneID" id="25039373"/>
<dbReference type="AlphaFoldDB" id="S9X7Z5"/>
<dbReference type="OMA" id="YPGFLFY"/>
<evidence type="ECO:0000256" key="2">
    <source>
        <dbReference type="ARBA" id="ARBA00009436"/>
    </source>
</evidence>
<dbReference type="EMBL" id="KE546994">
    <property type="protein sequence ID" value="EPY49841.1"/>
    <property type="molecule type" value="Genomic_DNA"/>
</dbReference>
<dbReference type="GO" id="GO:0000045">
    <property type="term" value="P:autophagosome assembly"/>
    <property type="evidence" value="ECO:0007669"/>
    <property type="project" value="TreeGrafter"/>
</dbReference>
<keyword evidence="5" id="KW-0256">Endoplasmic reticulum</keyword>
<keyword evidence="4 8" id="KW-0812">Transmembrane</keyword>
<evidence type="ECO:0000256" key="5">
    <source>
        <dbReference type="ARBA" id="ARBA00022824"/>
    </source>
</evidence>
<keyword evidence="10" id="KW-1185">Reference proteome</keyword>
<dbReference type="PANTHER" id="PTHR20994">
    <property type="entry name" value="ER MEMBRANE PROTEIN COMPLEX SUBUNIT 6"/>
    <property type="match status" value="1"/>
</dbReference>
<dbReference type="eggNOG" id="KOG4455">
    <property type="taxonomic scope" value="Eukaryota"/>
</dbReference>
<comment type="similarity">
    <text evidence="2">Belongs to the EMC6 family.</text>
</comment>
<dbReference type="GO" id="GO:0034975">
    <property type="term" value="P:protein folding in endoplasmic reticulum"/>
    <property type="evidence" value="ECO:0007669"/>
    <property type="project" value="TreeGrafter"/>
</dbReference>
<organism evidence="9 10">
    <name type="scientific">Schizosaccharomyces cryophilus (strain OY26 / ATCC MYA-4695 / CBS 11777 / NBRC 106824 / NRRL Y48691)</name>
    <name type="common">Fission yeast</name>
    <dbReference type="NCBI Taxonomy" id="653667"/>
    <lineage>
        <taxon>Eukaryota</taxon>
        <taxon>Fungi</taxon>
        <taxon>Dikarya</taxon>
        <taxon>Ascomycota</taxon>
        <taxon>Taphrinomycotina</taxon>
        <taxon>Schizosaccharomycetes</taxon>
        <taxon>Schizosaccharomycetales</taxon>
        <taxon>Schizosaccharomycetaceae</taxon>
        <taxon>Schizosaccharomyces</taxon>
    </lineage>
</organism>
<evidence type="ECO:0000313" key="10">
    <source>
        <dbReference type="Proteomes" id="UP000015464"/>
    </source>
</evidence>
<comment type="subcellular location">
    <subcellularLocation>
        <location evidence="1">Endoplasmic reticulum membrane</location>
        <topology evidence="1">Multi-pass membrane protein</topology>
    </subcellularLocation>
</comment>
<dbReference type="InterPro" id="IPR029008">
    <property type="entry name" value="EMC6-like"/>
</dbReference>
<dbReference type="GO" id="GO:0072546">
    <property type="term" value="C:EMC complex"/>
    <property type="evidence" value="ECO:0007669"/>
    <property type="project" value="InterPro"/>
</dbReference>
<dbReference type="RefSeq" id="XP_013025460.1">
    <property type="nucleotide sequence ID" value="XM_013170006.1"/>
</dbReference>
<keyword evidence="6 8" id="KW-1133">Transmembrane helix</keyword>
<feature type="transmembrane region" description="Helical" evidence="8">
    <location>
        <begin position="21"/>
        <end position="40"/>
    </location>
</feature>
<sequence>MQKNIHPLVAENAAHNQRVVSFIRNMTLSVFGCSAGILGLTSYSGVLFYLFSYLFVSFLIYVIKMGSKIGEYYQPASKFWYAKVFEGIPSFVLFWTLFYSLVYVYE</sequence>
<evidence type="ECO:0000256" key="7">
    <source>
        <dbReference type="ARBA" id="ARBA00023136"/>
    </source>
</evidence>
<dbReference type="OrthoDB" id="16510at2759"/>
<name>S9X7Z5_SCHCR</name>
<dbReference type="PANTHER" id="PTHR20994:SF0">
    <property type="entry name" value="ER MEMBRANE PROTEIN COMPLEX SUBUNIT 6"/>
    <property type="match status" value="1"/>
</dbReference>
<feature type="transmembrane region" description="Helical" evidence="8">
    <location>
        <begin position="46"/>
        <end position="63"/>
    </location>
</feature>
<protein>
    <recommendedName>
        <fullName evidence="3">ER membrane protein complex subunit 6</fullName>
    </recommendedName>
</protein>
<dbReference type="STRING" id="653667.S9X7Z5"/>
<accession>S9X7Z5</accession>
<evidence type="ECO:0000256" key="6">
    <source>
        <dbReference type="ARBA" id="ARBA00022989"/>
    </source>
</evidence>
<reference evidence="9 10" key="1">
    <citation type="journal article" date="2011" name="Science">
        <title>Comparative functional genomics of the fission yeasts.</title>
        <authorList>
            <person name="Rhind N."/>
            <person name="Chen Z."/>
            <person name="Yassour M."/>
            <person name="Thompson D.A."/>
            <person name="Haas B.J."/>
            <person name="Habib N."/>
            <person name="Wapinski I."/>
            <person name="Roy S."/>
            <person name="Lin M.F."/>
            <person name="Heiman D.I."/>
            <person name="Young S.K."/>
            <person name="Furuya K."/>
            <person name="Guo Y."/>
            <person name="Pidoux A."/>
            <person name="Chen H.M."/>
            <person name="Robbertse B."/>
            <person name="Goldberg J.M."/>
            <person name="Aoki K."/>
            <person name="Bayne E.H."/>
            <person name="Berlin A.M."/>
            <person name="Desjardins C.A."/>
            <person name="Dobbs E."/>
            <person name="Dukaj L."/>
            <person name="Fan L."/>
            <person name="FitzGerald M.G."/>
            <person name="French C."/>
            <person name="Gujja S."/>
            <person name="Hansen K."/>
            <person name="Keifenheim D."/>
            <person name="Levin J.Z."/>
            <person name="Mosher R.A."/>
            <person name="Mueller C.A."/>
            <person name="Pfiffner J."/>
            <person name="Priest M."/>
            <person name="Russ C."/>
            <person name="Smialowska A."/>
            <person name="Swoboda P."/>
            <person name="Sykes S.M."/>
            <person name="Vaughn M."/>
            <person name="Vengrova S."/>
            <person name="Yoder R."/>
            <person name="Zeng Q."/>
            <person name="Allshire R."/>
            <person name="Baulcombe D."/>
            <person name="Birren B.W."/>
            <person name="Brown W."/>
            <person name="Ekwall K."/>
            <person name="Kellis M."/>
            <person name="Leatherwood J."/>
            <person name="Levin H."/>
            <person name="Margalit H."/>
            <person name="Martienssen R."/>
            <person name="Nieduszynski C.A."/>
            <person name="Spatafora J.W."/>
            <person name="Friedman N."/>
            <person name="Dalgaard J.Z."/>
            <person name="Baumann P."/>
            <person name="Niki H."/>
            <person name="Regev A."/>
            <person name="Nusbaum C."/>
        </authorList>
    </citation>
    <scope>NUCLEOTIDE SEQUENCE [LARGE SCALE GENOMIC DNA]</scope>
    <source>
        <strain evidence="10">OY26 / ATCC MYA-4695 / CBS 11777 / NBRC 106824 / NRRL Y48691</strain>
    </source>
</reference>
<dbReference type="InterPro" id="IPR008504">
    <property type="entry name" value="Emc6"/>
</dbReference>